<reference evidence="1" key="1">
    <citation type="submission" date="2022-12" db="EMBL/GenBank/DDBJ databases">
        <authorList>
            <person name="Wang J."/>
        </authorList>
    </citation>
    <scope>NUCLEOTIDE SEQUENCE</scope>
    <source>
        <strain evidence="1">HY-42-06</strain>
    </source>
</reference>
<keyword evidence="2" id="KW-1185">Reference proteome</keyword>
<dbReference type="Proteomes" id="UP001079657">
    <property type="component" value="Unassembled WGS sequence"/>
</dbReference>
<dbReference type="EMBL" id="JAPQES010000003">
    <property type="protein sequence ID" value="MCY6371057.1"/>
    <property type="molecule type" value="Genomic_DNA"/>
</dbReference>
<sequence>MKDNNQLYLKSSIISVLKVFNKISEVNTNSEIIKLKLEFMSMLKKFYNKEEDETTFITYIDNFIIENKKIKKATI</sequence>
<comment type="caution">
    <text evidence="1">The sequence shown here is derived from an EMBL/GenBank/DDBJ whole genome shotgun (WGS) entry which is preliminary data.</text>
</comment>
<organism evidence="1 2">
    <name type="scientific">Clostridium ganghwense</name>
    <dbReference type="NCBI Taxonomy" id="312089"/>
    <lineage>
        <taxon>Bacteria</taxon>
        <taxon>Bacillati</taxon>
        <taxon>Bacillota</taxon>
        <taxon>Clostridia</taxon>
        <taxon>Eubacteriales</taxon>
        <taxon>Clostridiaceae</taxon>
        <taxon>Clostridium</taxon>
    </lineage>
</organism>
<gene>
    <name evidence="1" type="ORF">OXH55_10470</name>
</gene>
<protein>
    <submittedName>
        <fullName evidence="1">Uncharacterized protein</fullName>
    </submittedName>
</protein>
<accession>A0ABT4CPS6</accession>
<proteinExistence type="predicted"/>
<evidence type="ECO:0000313" key="1">
    <source>
        <dbReference type="EMBL" id="MCY6371057.1"/>
    </source>
</evidence>
<name>A0ABT4CPS6_9CLOT</name>
<dbReference type="RefSeq" id="WP_268049895.1">
    <property type="nucleotide sequence ID" value="NZ_JAPQES010000003.1"/>
</dbReference>
<evidence type="ECO:0000313" key="2">
    <source>
        <dbReference type="Proteomes" id="UP001079657"/>
    </source>
</evidence>